<dbReference type="InterPro" id="IPR044016">
    <property type="entry name" value="Big_13"/>
</dbReference>
<feature type="transmembrane region" description="Helical" evidence="2">
    <location>
        <begin position="642"/>
        <end position="665"/>
    </location>
</feature>
<name>A0A1G2BUY3_9BACT</name>
<evidence type="ECO:0000313" key="5">
    <source>
        <dbReference type="Proteomes" id="UP000177349"/>
    </source>
</evidence>
<dbReference type="Gene3D" id="2.60.40.10">
    <property type="entry name" value="Immunoglobulins"/>
    <property type="match status" value="1"/>
</dbReference>
<comment type="caution">
    <text evidence="4">The sequence shown here is derived from an EMBL/GenBank/DDBJ whole genome shotgun (WGS) entry which is preliminary data.</text>
</comment>
<dbReference type="AlphaFoldDB" id="A0A1G2BUY3"/>
<feature type="domain" description="Bacterial Ig-like" evidence="3">
    <location>
        <begin position="533"/>
        <end position="615"/>
    </location>
</feature>
<organism evidence="4 5">
    <name type="scientific">Candidatus Komeilibacteria bacterium RIFCSPLOWO2_01_FULL_53_11</name>
    <dbReference type="NCBI Taxonomy" id="1798552"/>
    <lineage>
        <taxon>Bacteria</taxon>
        <taxon>Candidatus Komeiliibacteriota</taxon>
    </lineage>
</organism>
<evidence type="ECO:0000259" key="3">
    <source>
        <dbReference type="Pfam" id="PF19077"/>
    </source>
</evidence>
<reference evidence="4 5" key="1">
    <citation type="journal article" date="2016" name="Nat. Commun.">
        <title>Thousands of microbial genomes shed light on interconnected biogeochemical processes in an aquifer system.</title>
        <authorList>
            <person name="Anantharaman K."/>
            <person name="Brown C.T."/>
            <person name="Hug L.A."/>
            <person name="Sharon I."/>
            <person name="Castelle C.J."/>
            <person name="Probst A.J."/>
            <person name="Thomas B.C."/>
            <person name="Singh A."/>
            <person name="Wilkins M.J."/>
            <person name="Karaoz U."/>
            <person name="Brodie E.L."/>
            <person name="Williams K.H."/>
            <person name="Hubbard S.S."/>
            <person name="Banfield J.F."/>
        </authorList>
    </citation>
    <scope>NUCLEOTIDE SEQUENCE [LARGE SCALE GENOMIC DNA]</scope>
</reference>
<proteinExistence type="predicted"/>
<feature type="region of interest" description="Disordered" evidence="1">
    <location>
        <begin position="453"/>
        <end position="503"/>
    </location>
</feature>
<dbReference type="InterPro" id="IPR013783">
    <property type="entry name" value="Ig-like_fold"/>
</dbReference>
<evidence type="ECO:0000256" key="2">
    <source>
        <dbReference type="SAM" id="Phobius"/>
    </source>
</evidence>
<accession>A0A1G2BUY3</accession>
<dbReference type="Pfam" id="PF19077">
    <property type="entry name" value="Big_13"/>
    <property type="match status" value="1"/>
</dbReference>
<sequence length="673" mass="72201">MQSGEQCDLTNLNGKTCATAGLGFTGGTLLCSVGSCTFDISKCTGYIPPPGTATCNNGLLESGEECDLQNVGGKRCTDFPNFSGGTLGCSSNCTLDKRGCTVITAIPTAGQSCGNGIVEGNEFCDGSAIAAYLPKDCSILGNFTGTLSCGKNCAHLDPISCTTPSGEPYYRCGNGKLENNEECDGTNLNNARCNSFKGFSGGTLSCTSSCTFDRSACVVFNPAGTVPSNTPSSDTKVTSPGTITQPPAVTIQEEQKLQAGLEQQPSLDDPTYTADVARYCATFGVTDSSQCSALVSNEIDIECKNAGIKTRQQCEIFLHKPYVDDTCVSEDIAAGETCQSTIYDRYKDELYCGGLDADACKTIATKRFLGQVVSGVQKNRDFNIAMSEKIGPSTTVGDIVTIIRESKLPDETFPVLTDASRRIMVRSSDRTIDVSSKVVTDITSPYVIFFDDDGDDIPNDLEREYGTDPNNSDSDGDGYDDKTEIENGFDPTRTGGPPTGRELTGIEQALIDNVPVEQPLTKGEVDPEFTVEKIDTVTEEDEITYTISGKGAPHTLLTVYLYSEMPLVLAVRTDEFGNWVYTLDSDLVDGKHVAYVSVLDDEGRITKKSEPLSFFIRRAQAVTATSFLLDEAIVTPPTTSFLTYYAVGGISIAFIGFALFLFYLLRKNRHVGQ</sequence>
<dbReference type="EMBL" id="MHKN01000008">
    <property type="protein sequence ID" value="OGY92848.1"/>
    <property type="molecule type" value="Genomic_DNA"/>
</dbReference>
<keyword evidence="2" id="KW-0812">Transmembrane</keyword>
<evidence type="ECO:0000313" key="4">
    <source>
        <dbReference type="EMBL" id="OGY92848.1"/>
    </source>
</evidence>
<evidence type="ECO:0000256" key="1">
    <source>
        <dbReference type="SAM" id="MobiDB-lite"/>
    </source>
</evidence>
<dbReference type="Proteomes" id="UP000177349">
    <property type="component" value="Unassembled WGS sequence"/>
</dbReference>
<gene>
    <name evidence="4" type="ORF">A3B31_01820</name>
</gene>
<keyword evidence="2" id="KW-0472">Membrane</keyword>
<keyword evidence="2" id="KW-1133">Transmembrane helix</keyword>
<protein>
    <recommendedName>
        <fullName evidence="3">Bacterial Ig-like domain-containing protein</fullName>
    </recommendedName>
</protein>